<evidence type="ECO:0000256" key="2">
    <source>
        <dbReference type="ARBA" id="ARBA00009130"/>
    </source>
</evidence>
<dbReference type="PANTHER" id="PTHR43429:SF1">
    <property type="entry name" value="NAD(P)H SULFUR OXIDOREDUCTASE (COA-DEPENDENT)"/>
    <property type="match status" value="1"/>
</dbReference>
<dbReference type="InterPro" id="IPR023753">
    <property type="entry name" value="FAD/NAD-binding_dom"/>
</dbReference>
<protein>
    <submittedName>
        <fullName evidence="9">Pyridine nucleotide-disulfide oxidoreductase</fullName>
    </submittedName>
</protein>
<dbReference type="InterPro" id="IPR036873">
    <property type="entry name" value="Rhodanese-like_dom_sf"/>
</dbReference>
<organism evidence="9 10">
    <name type="scientific">Lentilactobacillus rapi DSM 19907 = JCM 15042</name>
    <dbReference type="NCBI Taxonomy" id="1423795"/>
    <lineage>
        <taxon>Bacteria</taxon>
        <taxon>Bacillati</taxon>
        <taxon>Bacillota</taxon>
        <taxon>Bacilli</taxon>
        <taxon>Lactobacillales</taxon>
        <taxon>Lactobacillaceae</taxon>
        <taxon>Lentilactobacillus</taxon>
    </lineage>
</organism>
<gene>
    <name evidence="9" type="ORF">FD12_GL002121</name>
</gene>
<evidence type="ECO:0000256" key="6">
    <source>
        <dbReference type="ARBA" id="ARBA00023097"/>
    </source>
</evidence>
<dbReference type="Pfam" id="PF07992">
    <property type="entry name" value="Pyr_redox_2"/>
    <property type="match status" value="1"/>
</dbReference>
<keyword evidence="10" id="KW-1185">Reference proteome</keyword>
<keyword evidence="6" id="KW-0558">Oxidation</keyword>
<dbReference type="Proteomes" id="UP000051977">
    <property type="component" value="Unassembled WGS sequence"/>
</dbReference>
<dbReference type="Gene3D" id="3.40.250.10">
    <property type="entry name" value="Rhodanese-like domain"/>
    <property type="match status" value="1"/>
</dbReference>
<evidence type="ECO:0000313" key="9">
    <source>
        <dbReference type="EMBL" id="KRL17039.1"/>
    </source>
</evidence>
<evidence type="ECO:0000256" key="1">
    <source>
        <dbReference type="ARBA" id="ARBA00001974"/>
    </source>
</evidence>
<dbReference type="InterPro" id="IPR050260">
    <property type="entry name" value="FAD-bd_OxRdtase"/>
</dbReference>
<dbReference type="PANTHER" id="PTHR43429">
    <property type="entry name" value="PYRIDINE NUCLEOTIDE-DISULFIDE OXIDOREDUCTASE DOMAIN-CONTAINING"/>
    <property type="match status" value="1"/>
</dbReference>
<feature type="domain" description="Rhodanese" evidence="8">
    <location>
        <begin position="471"/>
        <end position="545"/>
    </location>
</feature>
<dbReference type="PRINTS" id="PR00411">
    <property type="entry name" value="PNDRDTASEI"/>
</dbReference>
<evidence type="ECO:0000313" key="10">
    <source>
        <dbReference type="Proteomes" id="UP000051977"/>
    </source>
</evidence>
<dbReference type="SUPFAM" id="SSF55424">
    <property type="entry name" value="FAD/NAD-linked reductases, dimerisation (C-terminal) domain"/>
    <property type="match status" value="1"/>
</dbReference>
<accession>A0ABR5PE58</accession>
<reference evidence="9 10" key="1">
    <citation type="journal article" date="2015" name="Genome Announc.">
        <title>Expanding the biotechnology potential of lactobacilli through comparative genomics of 213 strains and associated genera.</title>
        <authorList>
            <person name="Sun Z."/>
            <person name="Harris H.M."/>
            <person name="McCann A."/>
            <person name="Guo C."/>
            <person name="Argimon S."/>
            <person name="Zhang W."/>
            <person name="Yang X."/>
            <person name="Jeffery I.B."/>
            <person name="Cooney J.C."/>
            <person name="Kagawa T.F."/>
            <person name="Liu W."/>
            <person name="Song Y."/>
            <person name="Salvetti E."/>
            <person name="Wrobel A."/>
            <person name="Rasinkangas P."/>
            <person name="Parkhill J."/>
            <person name="Rea M.C."/>
            <person name="O'Sullivan O."/>
            <person name="Ritari J."/>
            <person name="Douillard F.P."/>
            <person name="Paul Ross R."/>
            <person name="Yang R."/>
            <person name="Briner A.E."/>
            <person name="Felis G.E."/>
            <person name="de Vos W.M."/>
            <person name="Barrangou R."/>
            <person name="Klaenhammer T.R."/>
            <person name="Caufield P.W."/>
            <person name="Cui Y."/>
            <person name="Zhang H."/>
            <person name="O'Toole P.W."/>
        </authorList>
    </citation>
    <scope>NUCLEOTIDE SEQUENCE [LARGE SCALE GENOMIC DNA]</scope>
    <source>
        <strain evidence="9 10">DSM 19907</strain>
    </source>
</reference>
<dbReference type="EMBL" id="AZEI01000042">
    <property type="protein sequence ID" value="KRL17039.1"/>
    <property type="molecule type" value="Genomic_DNA"/>
</dbReference>
<comment type="similarity">
    <text evidence="2">Belongs to the class-III pyridine nucleotide-disulfide oxidoreductase family.</text>
</comment>
<keyword evidence="4" id="KW-0274">FAD</keyword>
<comment type="caution">
    <text evidence="9">The sequence shown here is derived from an EMBL/GenBank/DDBJ whole genome shotgun (WGS) entry which is preliminary data.</text>
</comment>
<sequence length="545" mass="59095">MIKGGTAMKVLVIGGIAGGPSFATRLRRINEDDEIIIFERGAAISVASCAIPYYLGGVVSDRSKLIERTPEVLKQRNNIDVRLFNEVTAINPTDKSVMVKNLKTGDVYQENYDQLVIATGASPVVPPIKGIENAGNAFVLRAITDADKLMTYLAAKRPKTVTILGAGAIGIEVAEAFVRRQMDVTIVDQADQVASPYDPEIASIVKDELIKQGVHVILNNGIKEIRNNGHTLVFEDGSLHQTAMLFLGTGVRPNSQLAEAAGINLSPDHHVIVDDHLQTNLPDIYAIGDVIETTSLINGLPIPSVLSSPANRQGHLLADIMTDAPVTYKGFIGAGVAKFFDLTASYVGYTESALKKLGITNYKTVFITPYDQAYFFPNADRVNFKLIYEEKTGKLLGGQAVGKHGIDKRIAELSVAITGNLTAFDLPALEIPYSPPYSSTRDVLNIAGYVAIRELTNKSKIVKASAIPAEDRQNAFFLDIREPGTEPAGSITPTANIPLSQLRDRIEEIPKDKKIYITFRKGIGPYNASRILDGKGYNVTTIDES</sequence>
<evidence type="ECO:0000256" key="3">
    <source>
        <dbReference type="ARBA" id="ARBA00022630"/>
    </source>
</evidence>
<evidence type="ECO:0000256" key="5">
    <source>
        <dbReference type="ARBA" id="ARBA00023002"/>
    </source>
</evidence>
<keyword evidence="3" id="KW-0285">Flavoprotein</keyword>
<keyword evidence="5" id="KW-0560">Oxidoreductase</keyword>
<dbReference type="InterPro" id="IPR001763">
    <property type="entry name" value="Rhodanese-like_dom"/>
</dbReference>
<dbReference type="PROSITE" id="PS50206">
    <property type="entry name" value="RHODANESE_3"/>
    <property type="match status" value="1"/>
</dbReference>
<dbReference type="Gene3D" id="3.50.50.60">
    <property type="entry name" value="FAD/NAD(P)-binding domain"/>
    <property type="match status" value="2"/>
</dbReference>
<evidence type="ECO:0000256" key="4">
    <source>
        <dbReference type="ARBA" id="ARBA00022827"/>
    </source>
</evidence>
<dbReference type="SUPFAM" id="SSF51905">
    <property type="entry name" value="FAD/NAD(P)-binding domain"/>
    <property type="match status" value="2"/>
</dbReference>
<dbReference type="PRINTS" id="PR00368">
    <property type="entry name" value="FADPNR"/>
</dbReference>
<comment type="cofactor">
    <cofactor evidence="1">
        <name>FAD</name>
        <dbReference type="ChEBI" id="CHEBI:57692"/>
    </cofactor>
</comment>
<name>A0ABR5PE58_9LACO</name>
<dbReference type="Pfam" id="PF02852">
    <property type="entry name" value="Pyr_redox_dim"/>
    <property type="match status" value="1"/>
</dbReference>
<keyword evidence="7" id="KW-0676">Redox-active center</keyword>
<evidence type="ECO:0000256" key="7">
    <source>
        <dbReference type="ARBA" id="ARBA00023284"/>
    </source>
</evidence>
<evidence type="ECO:0000259" key="8">
    <source>
        <dbReference type="PROSITE" id="PS50206"/>
    </source>
</evidence>
<dbReference type="InterPro" id="IPR004099">
    <property type="entry name" value="Pyr_nucl-diS_OxRdtase_dimer"/>
</dbReference>
<dbReference type="InterPro" id="IPR016156">
    <property type="entry name" value="FAD/NAD-linked_Rdtase_dimer_sf"/>
</dbReference>
<dbReference type="SUPFAM" id="SSF52821">
    <property type="entry name" value="Rhodanese/Cell cycle control phosphatase"/>
    <property type="match status" value="1"/>
</dbReference>
<dbReference type="InterPro" id="IPR036188">
    <property type="entry name" value="FAD/NAD-bd_sf"/>
</dbReference>
<proteinExistence type="inferred from homology"/>